<comment type="caution">
    <text evidence="9">The sequence shown here is derived from an EMBL/GenBank/DDBJ whole genome shotgun (WGS) entry which is preliminary data.</text>
</comment>
<feature type="region of interest" description="Disordered" evidence="7">
    <location>
        <begin position="98"/>
        <end position="130"/>
    </location>
</feature>
<sequence>MISLQQEDSTQTPAERDIYEGEVRAATLGRAPSSITKENAVELTPGSSATLPSSGSNPRSALKGADRTGPKVSKHLRFTTLTVITFMLLLAMVLGESRVNPGAPRSGRGVRADSRPRPDRITDPVTSNAPDQLPTLVRWNVIRALGFTGSDSSDTRPMEPSRESSLEPLVRLTIWLPRHMIPEKGEHRPGKKSSGASSNSPRKNTVLRRPDSIQLWLNKTSKTEVRLGSPIDRSMVHIYDAVNAHQNLGTRVCRQRYACEHSCDPGARHDCICQRGYRQVGPRDRVQLIAQGTRDLDTVQGRACLDIDECARPEVRLECARLGGVCTNRPGDYACLCRSGRPCLACRPLCISEEFEFTPCKASSNRVCKPKSLIPELNVPYKKNVWFENMQMVRDSLLILTPDDLSRLPANKSLILDRSSGYQVRLDLDSLNLLPVLGPVDHSSGNDNALFLAAARVLDRTVAEPEAYRWSSATGQYHTVHAYSSKANNTLSKLCPYPVPPLYRLGILAHRNVTTATVPDTSLPGHRPVLAGCRTYRRHGYFPAVDTQSDNLDSTASDMHASMDTYSRSYANSMGPGRHVQDAMFTSASAPVVACLEPSRLPSIFGSHWNSELASPRAVYYEEKQLCGQLKLDCQHCLAACAEELKSSSLTCKPTSNPADNGRSPRLEICFDCCARDNCSDVCDKYPAHRCHMQMCHYGLRLDFPLTPEWPKQGEFLCHVQPALSRPVYRLHWSLLYQGRPLTPDRFPAALVLSTSNSDGERRSSVDAQSGNERHHLGQGGQLNQVYRGLLNVRYTSGLEHLPDMIGGTDTMQSAYFWSKQTIPLVSGSAANTAFDPVASATSAAATGAIYANTIQSTSSHELSSVQVWPSQPLGVSTAAWARLSGAPCAAADPLLEQLNVYTPALPPYIAMGEAKVEYVGNYLYTVSHTKTKPKVCKFQFYCFNFIIFMF</sequence>
<dbReference type="Gene3D" id="2.10.25.10">
    <property type="entry name" value="Laminin"/>
    <property type="match status" value="1"/>
</dbReference>
<dbReference type="InterPro" id="IPR000152">
    <property type="entry name" value="EGF-type_Asp/Asn_hydroxyl_site"/>
</dbReference>
<dbReference type="Proteomes" id="UP000728185">
    <property type="component" value="Unassembled WGS sequence"/>
</dbReference>
<feature type="compositionally biased region" description="Polar residues" evidence="7">
    <location>
        <begin position="1"/>
        <end position="13"/>
    </location>
</feature>
<evidence type="ECO:0000313" key="9">
    <source>
        <dbReference type="EMBL" id="KAA0190303.1"/>
    </source>
</evidence>
<dbReference type="SMART" id="SM00179">
    <property type="entry name" value="EGF_CA"/>
    <property type="match status" value="1"/>
</dbReference>
<dbReference type="InterPro" id="IPR001881">
    <property type="entry name" value="EGF-like_Ca-bd_dom"/>
</dbReference>
<protein>
    <submittedName>
        <fullName evidence="9">TNFR CD27 30 40 95 cysteine rich region</fullName>
    </submittedName>
</protein>
<feature type="compositionally biased region" description="Polar residues" evidence="7">
    <location>
        <begin position="194"/>
        <end position="203"/>
    </location>
</feature>
<feature type="region of interest" description="Disordered" evidence="7">
    <location>
        <begin position="1"/>
        <end position="20"/>
    </location>
</feature>
<dbReference type="InterPro" id="IPR001368">
    <property type="entry name" value="TNFR/NGFR_Cys_rich_reg"/>
</dbReference>
<dbReference type="PANTHER" id="PTHR24039">
    <property type="entry name" value="FIBRILLIN-RELATED"/>
    <property type="match status" value="1"/>
</dbReference>
<evidence type="ECO:0000256" key="1">
    <source>
        <dbReference type="ARBA" id="ARBA00022536"/>
    </source>
</evidence>
<evidence type="ECO:0000313" key="10">
    <source>
        <dbReference type="Proteomes" id="UP000728185"/>
    </source>
</evidence>
<keyword evidence="3" id="KW-0677">Repeat</keyword>
<dbReference type="AlphaFoldDB" id="A0A8E0VIJ8"/>
<gene>
    <name evidence="9" type="ORF">FBUS_10100</name>
</gene>
<evidence type="ECO:0000259" key="8">
    <source>
        <dbReference type="PROSITE" id="PS00652"/>
    </source>
</evidence>
<keyword evidence="5" id="KW-1015">Disulfide bond</keyword>
<dbReference type="CDD" id="cd00054">
    <property type="entry name" value="EGF_CA"/>
    <property type="match status" value="1"/>
</dbReference>
<dbReference type="OrthoDB" id="5965479at2759"/>
<keyword evidence="2" id="KW-0732">Signal</keyword>
<evidence type="ECO:0000256" key="7">
    <source>
        <dbReference type="SAM" id="MobiDB-lite"/>
    </source>
</evidence>
<evidence type="ECO:0000256" key="4">
    <source>
        <dbReference type="ARBA" id="ARBA00022837"/>
    </source>
</evidence>
<name>A0A8E0VIJ8_9TREM</name>
<feature type="region of interest" description="Disordered" evidence="7">
    <location>
        <begin position="756"/>
        <end position="779"/>
    </location>
</feature>
<proteinExistence type="predicted"/>
<accession>A0A8E0VIJ8</accession>
<feature type="region of interest" description="Disordered" evidence="7">
    <location>
        <begin position="29"/>
        <end position="70"/>
    </location>
</feature>
<feature type="compositionally biased region" description="Polar residues" evidence="7">
    <location>
        <begin position="45"/>
        <end position="59"/>
    </location>
</feature>
<keyword evidence="6" id="KW-0325">Glycoprotein</keyword>
<evidence type="ECO:0000256" key="6">
    <source>
        <dbReference type="ARBA" id="ARBA00023180"/>
    </source>
</evidence>
<organism evidence="9 10">
    <name type="scientific">Fasciolopsis buskii</name>
    <dbReference type="NCBI Taxonomy" id="27845"/>
    <lineage>
        <taxon>Eukaryota</taxon>
        <taxon>Metazoa</taxon>
        <taxon>Spiralia</taxon>
        <taxon>Lophotrochozoa</taxon>
        <taxon>Platyhelminthes</taxon>
        <taxon>Trematoda</taxon>
        <taxon>Digenea</taxon>
        <taxon>Plagiorchiida</taxon>
        <taxon>Echinostomata</taxon>
        <taxon>Echinostomatoidea</taxon>
        <taxon>Fasciolidae</taxon>
        <taxon>Fasciolopsis</taxon>
    </lineage>
</organism>
<dbReference type="PROSITE" id="PS00652">
    <property type="entry name" value="TNFR_NGFR_1"/>
    <property type="match status" value="1"/>
</dbReference>
<evidence type="ECO:0000256" key="5">
    <source>
        <dbReference type="ARBA" id="ARBA00023157"/>
    </source>
</evidence>
<keyword evidence="4" id="KW-0106">Calcium</keyword>
<feature type="region of interest" description="Disordered" evidence="7">
    <location>
        <begin position="181"/>
        <end position="211"/>
    </location>
</feature>
<dbReference type="EMBL" id="LUCM01007213">
    <property type="protein sequence ID" value="KAA0190303.1"/>
    <property type="molecule type" value="Genomic_DNA"/>
</dbReference>
<dbReference type="PANTHER" id="PTHR24039:SF28">
    <property type="entry name" value="EGF-LIKE DOMAIN-CONTAINING PROTEIN"/>
    <property type="match status" value="1"/>
</dbReference>
<reference evidence="9" key="1">
    <citation type="submission" date="2019-05" db="EMBL/GenBank/DDBJ databases">
        <title>Annotation for the trematode Fasciolopsis buski.</title>
        <authorList>
            <person name="Choi Y.-J."/>
        </authorList>
    </citation>
    <scope>NUCLEOTIDE SEQUENCE</scope>
    <source>
        <strain evidence="9">HT</strain>
        <tissue evidence="9">Whole worm</tissue>
    </source>
</reference>
<keyword evidence="1" id="KW-0245">EGF-like domain</keyword>
<feature type="compositionally biased region" description="Basic and acidic residues" evidence="7">
    <location>
        <begin position="110"/>
        <end position="122"/>
    </location>
</feature>
<dbReference type="PROSITE" id="PS01187">
    <property type="entry name" value="EGF_CA"/>
    <property type="match status" value="1"/>
</dbReference>
<dbReference type="PROSITE" id="PS00010">
    <property type="entry name" value="ASX_HYDROXYL"/>
    <property type="match status" value="1"/>
</dbReference>
<keyword evidence="10" id="KW-1185">Reference proteome</keyword>
<dbReference type="SUPFAM" id="SSF57196">
    <property type="entry name" value="EGF/Laminin"/>
    <property type="match status" value="1"/>
</dbReference>
<evidence type="ECO:0000256" key="2">
    <source>
        <dbReference type="ARBA" id="ARBA00022729"/>
    </source>
</evidence>
<feature type="domain" description="TNFR-Cys" evidence="8">
    <location>
        <begin position="326"/>
        <end position="368"/>
    </location>
</feature>
<dbReference type="GO" id="GO:0005509">
    <property type="term" value="F:calcium ion binding"/>
    <property type="evidence" value="ECO:0007669"/>
    <property type="project" value="InterPro"/>
</dbReference>
<dbReference type="InterPro" id="IPR018097">
    <property type="entry name" value="EGF_Ca-bd_CS"/>
</dbReference>
<evidence type="ECO:0000256" key="3">
    <source>
        <dbReference type="ARBA" id="ARBA00022737"/>
    </source>
</evidence>